<feature type="compositionally biased region" description="Basic and acidic residues" evidence="1">
    <location>
        <begin position="123"/>
        <end position="138"/>
    </location>
</feature>
<feature type="compositionally biased region" description="Low complexity" evidence="1">
    <location>
        <begin position="64"/>
        <end position="74"/>
    </location>
</feature>
<evidence type="ECO:0000259" key="2">
    <source>
        <dbReference type="PROSITE" id="PS51673"/>
    </source>
</evidence>
<sequence>MNTPADSWGGPSSSVDRPRALKPPPANVRDDWDDDEDDAEEQEDPNQVWKEANKRAPMPQVVIAGSSTSGTAALSPPPAALQPVLRILKRPQASATASSSNSSSPGHSAAGSPAPSADGPKSYAEREARYQAARERIFGEGGVGATSSESGKDIANLARGGPNPGNIPVQIAREPKGPPSTDATATGNKYQANDPRGFSSRRGKRGGRGKA</sequence>
<dbReference type="Pfam" id="PF12752">
    <property type="entry name" value="SUZ"/>
    <property type="match status" value="1"/>
</dbReference>
<dbReference type="Proteomes" id="UP001215151">
    <property type="component" value="Unassembled WGS sequence"/>
</dbReference>
<evidence type="ECO:0000256" key="1">
    <source>
        <dbReference type="SAM" id="MobiDB-lite"/>
    </source>
</evidence>
<dbReference type="EMBL" id="JAPEVG010000166">
    <property type="protein sequence ID" value="KAJ8475187.1"/>
    <property type="molecule type" value="Genomic_DNA"/>
</dbReference>
<dbReference type="InterPro" id="IPR024771">
    <property type="entry name" value="SUZ"/>
</dbReference>
<feature type="compositionally biased region" description="Basic residues" evidence="1">
    <location>
        <begin position="199"/>
        <end position="211"/>
    </location>
</feature>
<gene>
    <name evidence="3" type="ORF">ONZ51_g6719</name>
</gene>
<keyword evidence="4" id="KW-1185">Reference proteome</keyword>
<proteinExistence type="predicted"/>
<dbReference type="PROSITE" id="PS51673">
    <property type="entry name" value="SUZ"/>
    <property type="match status" value="1"/>
</dbReference>
<evidence type="ECO:0000313" key="3">
    <source>
        <dbReference type="EMBL" id="KAJ8475187.1"/>
    </source>
</evidence>
<feature type="compositionally biased region" description="Low complexity" evidence="1">
    <location>
        <begin position="91"/>
        <end position="122"/>
    </location>
</feature>
<feature type="region of interest" description="Disordered" evidence="1">
    <location>
        <begin position="1"/>
        <end position="211"/>
    </location>
</feature>
<name>A0AAD7TTP5_9APHY</name>
<protein>
    <recommendedName>
        <fullName evidence="2">SUZ domain-containing protein</fullName>
    </recommendedName>
</protein>
<dbReference type="AlphaFoldDB" id="A0AAD7TTP5"/>
<organism evidence="3 4">
    <name type="scientific">Trametes cubensis</name>
    <dbReference type="NCBI Taxonomy" id="1111947"/>
    <lineage>
        <taxon>Eukaryota</taxon>
        <taxon>Fungi</taxon>
        <taxon>Dikarya</taxon>
        <taxon>Basidiomycota</taxon>
        <taxon>Agaricomycotina</taxon>
        <taxon>Agaricomycetes</taxon>
        <taxon>Polyporales</taxon>
        <taxon>Polyporaceae</taxon>
        <taxon>Trametes</taxon>
    </lineage>
</organism>
<feature type="compositionally biased region" description="Polar residues" evidence="1">
    <location>
        <begin position="1"/>
        <end position="15"/>
    </location>
</feature>
<evidence type="ECO:0000313" key="4">
    <source>
        <dbReference type="Proteomes" id="UP001215151"/>
    </source>
</evidence>
<reference evidence="3" key="1">
    <citation type="submission" date="2022-11" db="EMBL/GenBank/DDBJ databases">
        <title>Genome Sequence of Cubamyces cubensis.</title>
        <authorList>
            <person name="Buettner E."/>
        </authorList>
    </citation>
    <scope>NUCLEOTIDE SEQUENCE</scope>
    <source>
        <strain evidence="3">MPL-01</strain>
    </source>
</reference>
<comment type="caution">
    <text evidence="3">The sequence shown here is derived from an EMBL/GenBank/DDBJ whole genome shotgun (WGS) entry which is preliminary data.</text>
</comment>
<accession>A0AAD7TTP5</accession>
<feature type="compositionally biased region" description="Polar residues" evidence="1">
    <location>
        <begin position="181"/>
        <end position="191"/>
    </location>
</feature>
<feature type="domain" description="SUZ" evidence="2">
    <location>
        <begin position="55"/>
        <end position="142"/>
    </location>
</feature>
<feature type="compositionally biased region" description="Acidic residues" evidence="1">
    <location>
        <begin position="31"/>
        <end position="44"/>
    </location>
</feature>